<protein>
    <submittedName>
        <fullName evidence="1">Tail-specific protease</fullName>
        <ecNumber evidence="1">3.4.21.102</ecNumber>
    </submittedName>
</protein>
<dbReference type="Proteomes" id="UP000253728">
    <property type="component" value="Unassembled WGS sequence"/>
</dbReference>
<dbReference type="AlphaFoldDB" id="A0A336NIG7"/>
<sequence length="52" mass="6044">MKDLNARFKREGKKPLKDINDLPKDYDAPDFFLKEAEAMAVDVVKFSGEKKR</sequence>
<name>A0A336NIG7_AGGAP</name>
<evidence type="ECO:0000313" key="1">
    <source>
        <dbReference type="EMBL" id="SSZ30673.1"/>
    </source>
</evidence>
<accession>A0A336NIG7</accession>
<evidence type="ECO:0000313" key="2">
    <source>
        <dbReference type="Proteomes" id="UP000253728"/>
    </source>
</evidence>
<dbReference type="GO" id="GO:0006508">
    <property type="term" value="P:proteolysis"/>
    <property type="evidence" value="ECO:0007669"/>
    <property type="project" value="UniProtKB-KW"/>
</dbReference>
<dbReference type="EC" id="3.4.21.102" evidence="1"/>
<keyword evidence="1" id="KW-0378">Hydrolase</keyword>
<gene>
    <name evidence="1" type="primary">prc_4</name>
    <name evidence="1" type="ORF">NCTC5908_02507</name>
</gene>
<proteinExistence type="predicted"/>
<dbReference type="GO" id="GO:0004252">
    <property type="term" value="F:serine-type endopeptidase activity"/>
    <property type="evidence" value="ECO:0007669"/>
    <property type="project" value="UniProtKB-EC"/>
</dbReference>
<dbReference type="EMBL" id="UFSP01000004">
    <property type="protein sequence ID" value="SSZ30673.1"/>
    <property type="molecule type" value="Genomic_DNA"/>
</dbReference>
<keyword evidence="1" id="KW-0645">Protease</keyword>
<reference evidence="1 2" key="1">
    <citation type="submission" date="2018-06" db="EMBL/GenBank/DDBJ databases">
        <authorList>
            <consortium name="Pathogen Informatics"/>
            <person name="Doyle S."/>
        </authorList>
    </citation>
    <scope>NUCLEOTIDE SEQUENCE [LARGE SCALE GENOMIC DNA]</scope>
    <source>
        <strain evidence="1 2">NCTC5908</strain>
    </source>
</reference>
<organism evidence="1 2">
    <name type="scientific">Aggregatibacter aphrophilus</name>
    <name type="common">Haemophilus aphrophilus</name>
    <dbReference type="NCBI Taxonomy" id="732"/>
    <lineage>
        <taxon>Bacteria</taxon>
        <taxon>Pseudomonadati</taxon>
        <taxon>Pseudomonadota</taxon>
        <taxon>Gammaproteobacteria</taxon>
        <taxon>Pasteurellales</taxon>
        <taxon>Pasteurellaceae</taxon>
        <taxon>Aggregatibacter</taxon>
    </lineage>
</organism>